<dbReference type="AlphaFoldDB" id="A0A9W6B1R6"/>
<accession>A0A9W6B1R6</accession>
<evidence type="ECO:0008006" key="3">
    <source>
        <dbReference type="Google" id="ProtNLM"/>
    </source>
</evidence>
<keyword evidence="2" id="KW-1185">Reference proteome</keyword>
<dbReference type="EMBL" id="BRPL01000002">
    <property type="protein sequence ID" value="GLB47277.1"/>
    <property type="molecule type" value="Genomic_DNA"/>
</dbReference>
<evidence type="ECO:0000313" key="1">
    <source>
        <dbReference type="EMBL" id="GLB47277.1"/>
    </source>
</evidence>
<sequence length="84" mass="9405">MRHLELVFKSEDNKVKKLKLNYVNESLTEATIKQAMADMASLQMFKKDGVSMYAKPVAAQYVDNNTTSVFDDRTTNAANPSTAK</sequence>
<dbReference type="Proteomes" id="UP001144204">
    <property type="component" value="Unassembled WGS sequence"/>
</dbReference>
<organism evidence="1 2">
    <name type="scientific">Philodulcilactobacillus myokoensis</name>
    <dbReference type="NCBI Taxonomy" id="2929573"/>
    <lineage>
        <taxon>Bacteria</taxon>
        <taxon>Bacillati</taxon>
        <taxon>Bacillota</taxon>
        <taxon>Bacilli</taxon>
        <taxon>Lactobacillales</taxon>
        <taxon>Lactobacillaceae</taxon>
        <taxon>Philodulcilactobacillus</taxon>
    </lineage>
</organism>
<evidence type="ECO:0000313" key="2">
    <source>
        <dbReference type="Proteomes" id="UP001144204"/>
    </source>
</evidence>
<dbReference type="RefSeq" id="WP_286136736.1">
    <property type="nucleotide sequence ID" value="NZ_BRPL01000002.1"/>
</dbReference>
<proteinExistence type="predicted"/>
<comment type="caution">
    <text evidence="1">The sequence shown here is derived from an EMBL/GenBank/DDBJ whole genome shotgun (WGS) entry which is preliminary data.</text>
</comment>
<gene>
    <name evidence="1" type="ORF">WR164_12560</name>
</gene>
<dbReference type="InterPro" id="IPR021321">
    <property type="entry name" value="DUF2922"/>
</dbReference>
<protein>
    <recommendedName>
        <fullName evidence="3">DUF2922 domain-containing protein</fullName>
    </recommendedName>
</protein>
<reference evidence="1" key="2">
    <citation type="journal article" date="2023" name="PLoS ONE">
        <title>Philodulcilactobacillus myokoensis gen. nov., sp. nov., a fructophilic, acidophilic, and agar-phobic lactic acid bacterium isolated from fermented vegetable extracts.</title>
        <authorList>
            <person name="Kouya T."/>
            <person name="Ishiyama Y."/>
            <person name="Ohashi S."/>
            <person name="Kumakubo R."/>
            <person name="Yamazaki T."/>
            <person name="Otaki T."/>
        </authorList>
    </citation>
    <scope>NUCLEOTIDE SEQUENCE</scope>
    <source>
        <strain evidence="1">WR16-4</strain>
    </source>
</reference>
<dbReference type="Pfam" id="PF11148">
    <property type="entry name" value="DUF2922"/>
    <property type="match status" value="1"/>
</dbReference>
<name>A0A9W6B1R6_9LACO</name>
<reference evidence="1" key="1">
    <citation type="submission" date="2022-07" db="EMBL/GenBank/DDBJ databases">
        <authorList>
            <person name="Kouya T."/>
            <person name="Ishiyama Y."/>
        </authorList>
    </citation>
    <scope>NUCLEOTIDE SEQUENCE</scope>
    <source>
        <strain evidence="1">WR16-4</strain>
    </source>
</reference>